<protein>
    <submittedName>
        <fullName evidence="4">Hydrolase, alpha/beta fold family, putative</fullName>
    </submittedName>
</protein>
<evidence type="ECO:0000256" key="2">
    <source>
        <dbReference type="ARBA" id="ARBA00022801"/>
    </source>
</evidence>
<evidence type="ECO:0000256" key="1">
    <source>
        <dbReference type="ARBA" id="ARBA00010088"/>
    </source>
</evidence>
<sequence>MRAPDGTPTRSLLLLHGILGSGANLRTIARRFVQARPDWAAVLVDLRRHGASLEASGPDTLAQAAEDVASLARSLEAPARAVLAHSFGGKVALQWLATERAGLEHAFVVDSTPGARVDARGSESTVRVVEMLDALPYPFASREAFVKAVQEQDPRPAIAPWLAMSLRRGDDGFRFGPPIPSIRALLASYFASDLWGVVEAPPEGTSLHFVIGERSGVLDEADRARLDALASRQPGRVTVDRLPTDHWVHAEDPEGLVRVMLARMG</sequence>
<dbReference type="EMBL" id="CP011125">
    <property type="protein sequence ID" value="AKF07847.1"/>
    <property type="molecule type" value="Genomic_DNA"/>
</dbReference>
<dbReference type="PANTHER" id="PTHR43248">
    <property type="entry name" value="2-SUCCINYL-6-HYDROXY-2,4-CYCLOHEXADIENE-1-CARBOXYLATE SYNTHASE"/>
    <property type="match status" value="1"/>
</dbReference>
<dbReference type="PANTHER" id="PTHR43248:SF3">
    <property type="entry name" value="AB HYDROLASE-1 DOMAIN-CONTAINING PROTEIN"/>
    <property type="match status" value="1"/>
</dbReference>
<name>A0A0F6YL32_9BACT</name>
<evidence type="ECO:0000259" key="3">
    <source>
        <dbReference type="Pfam" id="PF12697"/>
    </source>
</evidence>
<keyword evidence="2 4" id="KW-0378">Hydrolase</keyword>
<evidence type="ECO:0000313" key="5">
    <source>
        <dbReference type="Proteomes" id="UP000034883"/>
    </source>
</evidence>
<evidence type="ECO:0000313" key="4">
    <source>
        <dbReference type="EMBL" id="AKF07847.1"/>
    </source>
</evidence>
<organism evidence="4 5">
    <name type="scientific">Sandaracinus amylolyticus</name>
    <dbReference type="NCBI Taxonomy" id="927083"/>
    <lineage>
        <taxon>Bacteria</taxon>
        <taxon>Pseudomonadati</taxon>
        <taxon>Myxococcota</taxon>
        <taxon>Polyangia</taxon>
        <taxon>Polyangiales</taxon>
        <taxon>Sandaracinaceae</taxon>
        <taxon>Sandaracinus</taxon>
    </lineage>
</organism>
<dbReference type="Gene3D" id="3.40.50.1820">
    <property type="entry name" value="alpha/beta hydrolase"/>
    <property type="match status" value="1"/>
</dbReference>
<dbReference type="Pfam" id="PF12697">
    <property type="entry name" value="Abhydrolase_6"/>
    <property type="match status" value="1"/>
</dbReference>
<keyword evidence="5" id="KW-1185">Reference proteome</keyword>
<dbReference type="KEGG" id="samy:DB32_004996"/>
<dbReference type="Proteomes" id="UP000034883">
    <property type="component" value="Chromosome"/>
</dbReference>
<dbReference type="InterPro" id="IPR000073">
    <property type="entry name" value="AB_hydrolase_1"/>
</dbReference>
<dbReference type="AlphaFoldDB" id="A0A0F6YL32"/>
<comment type="similarity">
    <text evidence="1">Belongs to the peptidase S33 family.</text>
</comment>
<dbReference type="STRING" id="927083.DB32_004996"/>
<dbReference type="InterPro" id="IPR051601">
    <property type="entry name" value="Serine_prot/Carboxylest_S33"/>
</dbReference>
<reference evidence="4 5" key="1">
    <citation type="submission" date="2015-03" db="EMBL/GenBank/DDBJ databases">
        <title>Genome assembly of Sandaracinus amylolyticus DSM 53668.</title>
        <authorList>
            <person name="Sharma G."/>
            <person name="Subramanian S."/>
        </authorList>
    </citation>
    <scope>NUCLEOTIDE SEQUENCE [LARGE SCALE GENOMIC DNA]</scope>
    <source>
        <strain evidence="4 5">DSM 53668</strain>
    </source>
</reference>
<dbReference type="SUPFAM" id="SSF53474">
    <property type="entry name" value="alpha/beta-Hydrolases"/>
    <property type="match status" value="1"/>
</dbReference>
<proteinExistence type="inferred from homology"/>
<gene>
    <name evidence="4" type="ORF">DB32_004996</name>
</gene>
<dbReference type="InterPro" id="IPR029058">
    <property type="entry name" value="AB_hydrolase_fold"/>
</dbReference>
<accession>A0A0F6YL32</accession>
<feature type="domain" description="AB hydrolase-1" evidence="3">
    <location>
        <begin position="12"/>
        <end position="258"/>
    </location>
</feature>
<dbReference type="GO" id="GO:0016787">
    <property type="term" value="F:hydrolase activity"/>
    <property type="evidence" value="ECO:0007669"/>
    <property type="project" value="UniProtKB-KW"/>
</dbReference>